<keyword evidence="9" id="KW-0862">Zinc</keyword>
<dbReference type="SUPFAM" id="SSF57850">
    <property type="entry name" value="RING/U-box"/>
    <property type="match status" value="3"/>
</dbReference>
<feature type="region of interest" description="Disordered" evidence="12">
    <location>
        <begin position="527"/>
        <end position="551"/>
    </location>
</feature>
<dbReference type="InterPro" id="IPR031128">
    <property type="entry name" value="RNF14_RING-HC_Zfn"/>
</dbReference>
<dbReference type="Pfam" id="PF01485">
    <property type="entry name" value="IBR"/>
    <property type="match status" value="1"/>
</dbReference>
<dbReference type="OrthoDB" id="69641at2759"/>
<reference evidence="17" key="1">
    <citation type="submission" date="2025-08" db="UniProtKB">
        <authorList>
            <consortium name="RefSeq"/>
        </authorList>
    </citation>
    <scope>IDENTIFICATION</scope>
    <source>
        <tissue evidence="17">Whole organism</tissue>
    </source>
</reference>
<evidence type="ECO:0000259" key="13">
    <source>
        <dbReference type="PROSITE" id="PS50089"/>
    </source>
</evidence>
<evidence type="ECO:0000256" key="6">
    <source>
        <dbReference type="ARBA" id="ARBA00022737"/>
    </source>
</evidence>
<dbReference type="Gene3D" id="3.10.110.10">
    <property type="entry name" value="Ubiquitin Conjugating Enzyme"/>
    <property type="match status" value="1"/>
</dbReference>
<keyword evidence="8" id="KW-0833">Ubl conjugation pathway</keyword>
<dbReference type="Pfam" id="PF05773">
    <property type="entry name" value="RWD"/>
    <property type="match status" value="1"/>
</dbReference>
<evidence type="ECO:0000256" key="2">
    <source>
        <dbReference type="ARBA" id="ARBA00004906"/>
    </source>
</evidence>
<dbReference type="PROSITE" id="PS51873">
    <property type="entry name" value="TRIAD"/>
    <property type="match status" value="1"/>
</dbReference>
<evidence type="ECO:0000256" key="7">
    <source>
        <dbReference type="ARBA" id="ARBA00022771"/>
    </source>
</evidence>
<evidence type="ECO:0000256" key="5">
    <source>
        <dbReference type="ARBA" id="ARBA00022723"/>
    </source>
</evidence>
<dbReference type="GeneID" id="108668935"/>
<dbReference type="InterPro" id="IPR013083">
    <property type="entry name" value="Znf_RING/FYVE/PHD"/>
</dbReference>
<dbReference type="RefSeq" id="XP_018011685.1">
    <property type="nucleotide sequence ID" value="XM_018156196.1"/>
</dbReference>
<feature type="region of interest" description="Disordered" evidence="12">
    <location>
        <begin position="152"/>
        <end position="182"/>
    </location>
</feature>
<evidence type="ECO:0000256" key="9">
    <source>
        <dbReference type="ARBA" id="ARBA00022833"/>
    </source>
</evidence>
<proteinExistence type="inferred from homology"/>
<dbReference type="InterPro" id="IPR047548">
    <property type="entry name" value="Rcat_RBR_RNF14"/>
</dbReference>
<dbReference type="CDD" id="cd23820">
    <property type="entry name" value="RWD_RNF14"/>
    <property type="match status" value="1"/>
</dbReference>
<evidence type="ECO:0000313" key="17">
    <source>
        <dbReference type="RefSeq" id="XP_018011685.1"/>
    </source>
</evidence>
<gene>
    <name evidence="17" type="primary">LOC108668935</name>
</gene>
<evidence type="ECO:0000259" key="14">
    <source>
        <dbReference type="PROSITE" id="PS50908"/>
    </source>
</evidence>
<keyword evidence="6" id="KW-0677">Repeat</keyword>
<dbReference type="AlphaFoldDB" id="A0A8B7NDK4"/>
<dbReference type="PANTHER" id="PTHR11685">
    <property type="entry name" value="RBR FAMILY RING FINGER AND IBR DOMAIN-CONTAINING"/>
    <property type="match status" value="1"/>
</dbReference>
<dbReference type="Pfam" id="PF22191">
    <property type="entry name" value="IBR_1"/>
    <property type="match status" value="1"/>
</dbReference>
<dbReference type="GO" id="GO:0016567">
    <property type="term" value="P:protein ubiquitination"/>
    <property type="evidence" value="ECO:0007669"/>
    <property type="project" value="InterPro"/>
</dbReference>
<dbReference type="FunFam" id="3.30.40.10:FF:000137">
    <property type="entry name" value="RanBP-type and C3HC4-type zinc finger-containing protein 1"/>
    <property type="match status" value="1"/>
</dbReference>
<protein>
    <recommendedName>
        <fullName evidence="3">RBR-type E3 ubiquitin transferase</fullName>
        <ecNumber evidence="3">2.3.2.31</ecNumber>
    </recommendedName>
</protein>
<accession>A0A8B7NDK4</accession>
<dbReference type="InterPro" id="IPR001841">
    <property type="entry name" value="Znf_RING"/>
</dbReference>
<dbReference type="SUPFAM" id="SSF54495">
    <property type="entry name" value="UBC-like"/>
    <property type="match status" value="1"/>
</dbReference>
<evidence type="ECO:0000256" key="8">
    <source>
        <dbReference type="ARBA" id="ARBA00022786"/>
    </source>
</evidence>
<keyword evidence="5" id="KW-0479">Metal-binding</keyword>
<evidence type="ECO:0000256" key="11">
    <source>
        <dbReference type="PROSITE-ProRule" id="PRU00175"/>
    </source>
</evidence>
<dbReference type="InterPro" id="IPR017907">
    <property type="entry name" value="Znf_RING_CS"/>
</dbReference>
<dbReference type="InterPro" id="IPR006575">
    <property type="entry name" value="RWD_dom"/>
</dbReference>
<dbReference type="Gene3D" id="3.30.40.10">
    <property type="entry name" value="Zinc/RING finger domain, C3HC4 (zinc finger)"/>
    <property type="match status" value="1"/>
</dbReference>
<evidence type="ECO:0000259" key="15">
    <source>
        <dbReference type="PROSITE" id="PS51873"/>
    </source>
</evidence>
<dbReference type="SMART" id="SM00647">
    <property type="entry name" value="IBR"/>
    <property type="match status" value="2"/>
</dbReference>
<dbReference type="SMART" id="SM00591">
    <property type="entry name" value="RWD"/>
    <property type="match status" value="1"/>
</dbReference>
<dbReference type="InterPro" id="IPR002867">
    <property type="entry name" value="IBR_dom"/>
</dbReference>
<evidence type="ECO:0000256" key="12">
    <source>
        <dbReference type="SAM" id="MobiDB-lite"/>
    </source>
</evidence>
<comment type="similarity">
    <text evidence="10">Belongs to the RBR family. RNF14 subfamily.</text>
</comment>
<name>A0A8B7NDK4_HYAAZ</name>
<dbReference type="PROSITE" id="PS50089">
    <property type="entry name" value="ZF_RING_2"/>
    <property type="match status" value="1"/>
</dbReference>
<evidence type="ECO:0000256" key="3">
    <source>
        <dbReference type="ARBA" id="ARBA00012251"/>
    </source>
</evidence>
<dbReference type="KEGG" id="hazt:108668935"/>
<feature type="domain" description="RWD" evidence="14">
    <location>
        <begin position="8"/>
        <end position="133"/>
    </location>
</feature>
<keyword evidence="4" id="KW-0808">Transferase</keyword>
<dbReference type="PROSITE" id="PS00518">
    <property type="entry name" value="ZF_RING_1"/>
    <property type="match status" value="1"/>
</dbReference>
<feature type="compositionally biased region" description="Low complexity" evidence="12">
    <location>
        <begin position="156"/>
        <end position="173"/>
    </location>
</feature>
<dbReference type="Proteomes" id="UP000694843">
    <property type="component" value="Unplaced"/>
</dbReference>
<dbReference type="CDD" id="cd16628">
    <property type="entry name" value="RING-HC_RBR_RNF14"/>
    <property type="match status" value="1"/>
</dbReference>
<evidence type="ECO:0000313" key="16">
    <source>
        <dbReference type="Proteomes" id="UP000694843"/>
    </source>
</evidence>
<dbReference type="Gene3D" id="1.20.120.1750">
    <property type="match status" value="1"/>
</dbReference>
<dbReference type="EC" id="2.3.2.31" evidence="3"/>
<evidence type="ECO:0000256" key="4">
    <source>
        <dbReference type="ARBA" id="ARBA00022679"/>
    </source>
</evidence>
<dbReference type="CDD" id="cd20354">
    <property type="entry name" value="Rcat_RBR_RNF14"/>
    <property type="match status" value="1"/>
</dbReference>
<comment type="catalytic activity">
    <reaction evidence="1">
        <text>[E2 ubiquitin-conjugating enzyme]-S-ubiquitinyl-L-cysteine + [acceptor protein]-L-lysine = [E2 ubiquitin-conjugating enzyme]-L-cysteine + [acceptor protein]-N(6)-ubiquitinyl-L-lysine.</text>
        <dbReference type="EC" id="2.3.2.31"/>
    </reaction>
</comment>
<evidence type="ECO:0000256" key="1">
    <source>
        <dbReference type="ARBA" id="ARBA00001798"/>
    </source>
</evidence>
<dbReference type="InterPro" id="IPR016135">
    <property type="entry name" value="UBQ-conjugating_enzyme/RWD"/>
</dbReference>
<feature type="domain" description="RING-type" evidence="13">
    <location>
        <begin position="280"/>
        <end position="329"/>
    </location>
</feature>
<dbReference type="InterPro" id="IPR044066">
    <property type="entry name" value="TRIAD_supradom"/>
</dbReference>
<keyword evidence="7 11" id="KW-0863">Zinc-finger</keyword>
<dbReference type="InterPro" id="IPR031127">
    <property type="entry name" value="E3_UB_ligase_RBR"/>
</dbReference>
<dbReference type="OMA" id="PRSWCQG"/>
<dbReference type="GO" id="GO:0008270">
    <property type="term" value="F:zinc ion binding"/>
    <property type="evidence" value="ECO:0007669"/>
    <property type="project" value="UniProtKB-KW"/>
</dbReference>
<keyword evidence="16" id="KW-1185">Reference proteome</keyword>
<dbReference type="CDD" id="cd20341">
    <property type="entry name" value="BRcat_RBR_RNF14"/>
    <property type="match status" value="1"/>
</dbReference>
<sequence>MDLEAQADELVVLSSIYEDCFHEAEGEGSKGGELVISLDLPGTISLISSNVSGNHGYNEPVQIQHLPRVYLHFCYPPNYPSEAPPSFTLTCKWITKAQLSLLCCELDKLWEENKGSVIIYTWSQFIHDEATKLLELGSSLDVDSITPKKNDLMRQSSQPISVSSSGAESSLNSNEFSRPLGRKSESVTEDLLPSKIIQNVPNCDIRNISDINRKDDVINGGCAEKIISVSGVNVIEKFCSGVVDNRAVQDIAPNTNLFLLLREYDQDKRKKEFNLKSFKCAVCFTEKIGKMCLEFWPCSHVYCKDCMRGYFEVQIREGNVKALQCPTEKCSSEANPKQVEELVSAELYERWDSLLLSSTLSALGDTQPCPRQHCQYPVTLNGDQGTCPVCSFVFCSLCRFGTHGKEPCKLKNSETKRVLEEYSKGDDATKARLEERYGRKYLQKLQQELLSMNYISNNAKRCPKCSANIEKMDGCNKMVCQRCHVTFCWLCMKILEAARPYDHYNGTSSDCYNKLFEGVDIDDFPDFDDVDDDHEPPPIRPNDENLDDDEEPGMYYVFL</sequence>
<comment type="pathway">
    <text evidence="2">Protein modification; protein ubiquitination.</text>
</comment>
<organism evidence="16 17">
    <name type="scientific">Hyalella azteca</name>
    <name type="common">Amphipod</name>
    <dbReference type="NCBI Taxonomy" id="294128"/>
    <lineage>
        <taxon>Eukaryota</taxon>
        <taxon>Metazoa</taxon>
        <taxon>Ecdysozoa</taxon>
        <taxon>Arthropoda</taxon>
        <taxon>Crustacea</taxon>
        <taxon>Multicrustacea</taxon>
        <taxon>Malacostraca</taxon>
        <taxon>Eumalacostraca</taxon>
        <taxon>Peracarida</taxon>
        <taxon>Amphipoda</taxon>
        <taxon>Senticaudata</taxon>
        <taxon>Talitrida</taxon>
        <taxon>Talitroidea</taxon>
        <taxon>Hyalellidae</taxon>
        <taxon>Hyalella</taxon>
    </lineage>
</organism>
<evidence type="ECO:0000256" key="10">
    <source>
        <dbReference type="ARBA" id="ARBA00044508"/>
    </source>
</evidence>
<feature type="domain" description="RING-type" evidence="15">
    <location>
        <begin position="276"/>
        <end position="515"/>
    </location>
</feature>
<dbReference type="GO" id="GO:0061630">
    <property type="term" value="F:ubiquitin protein ligase activity"/>
    <property type="evidence" value="ECO:0007669"/>
    <property type="project" value="UniProtKB-EC"/>
</dbReference>
<dbReference type="PROSITE" id="PS50908">
    <property type="entry name" value="RWD"/>
    <property type="match status" value="1"/>
</dbReference>